<organism evidence="1 2">
    <name type="scientific">Thiobaca trueperi</name>
    <dbReference type="NCBI Taxonomy" id="127458"/>
    <lineage>
        <taxon>Bacteria</taxon>
        <taxon>Pseudomonadati</taxon>
        <taxon>Pseudomonadota</taxon>
        <taxon>Gammaproteobacteria</taxon>
        <taxon>Chromatiales</taxon>
        <taxon>Chromatiaceae</taxon>
        <taxon>Thiobaca</taxon>
    </lineage>
</organism>
<keyword evidence="2" id="KW-1185">Reference proteome</keyword>
<comment type="caution">
    <text evidence="1">The sequence shown here is derived from an EMBL/GenBank/DDBJ whole genome shotgun (WGS) entry which is preliminary data.</text>
</comment>
<proteinExistence type="predicted"/>
<accession>A0A4R3MSN1</accession>
<dbReference type="RefSeq" id="WP_165903476.1">
    <property type="nucleotide sequence ID" value="NZ_SMAO01000012.1"/>
</dbReference>
<dbReference type="Proteomes" id="UP000295717">
    <property type="component" value="Unassembled WGS sequence"/>
</dbReference>
<evidence type="ECO:0000313" key="2">
    <source>
        <dbReference type="Proteomes" id="UP000295717"/>
    </source>
</evidence>
<dbReference type="AlphaFoldDB" id="A0A4R3MSN1"/>
<evidence type="ECO:0000313" key="1">
    <source>
        <dbReference type="EMBL" id="TCT18727.1"/>
    </source>
</evidence>
<gene>
    <name evidence="1" type="ORF">EDC35_11250</name>
</gene>
<protein>
    <submittedName>
        <fullName evidence="1">Uncharacterized protein</fullName>
    </submittedName>
</protein>
<dbReference type="EMBL" id="SMAO01000012">
    <property type="protein sequence ID" value="TCT18727.1"/>
    <property type="molecule type" value="Genomic_DNA"/>
</dbReference>
<sequence length="55" mass="6596">MAVKNREPYQPAYYPPVPTRFTKYMRTSLIWQFFRFWVINLKILKLMLKSAAPGS</sequence>
<name>A0A4R3MSN1_9GAMM</name>
<reference evidence="1 2" key="1">
    <citation type="submission" date="2019-03" db="EMBL/GenBank/DDBJ databases">
        <title>Genomic Encyclopedia of Type Strains, Phase IV (KMG-IV): sequencing the most valuable type-strain genomes for metagenomic binning, comparative biology and taxonomic classification.</title>
        <authorList>
            <person name="Goeker M."/>
        </authorList>
    </citation>
    <scope>NUCLEOTIDE SEQUENCE [LARGE SCALE GENOMIC DNA]</scope>
    <source>
        <strain evidence="1 2">DSM 13587</strain>
    </source>
</reference>